<organism evidence="1 2">
    <name type="scientific">Persea americana</name>
    <name type="common">Avocado</name>
    <dbReference type="NCBI Taxonomy" id="3435"/>
    <lineage>
        <taxon>Eukaryota</taxon>
        <taxon>Viridiplantae</taxon>
        <taxon>Streptophyta</taxon>
        <taxon>Embryophyta</taxon>
        <taxon>Tracheophyta</taxon>
        <taxon>Spermatophyta</taxon>
        <taxon>Magnoliopsida</taxon>
        <taxon>Magnoliidae</taxon>
        <taxon>Laurales</taxon>
        <taxon>Lauraceae</taxon>
        <taxon>Persea</taxon>
    </lineage>
</organism>
<accession>A0ACC2L0T9</accession>
<evidence type="ECO:0000313" key="2">
    <source>
        <dbReference type="Proteomes" id="UP001234297"/>
    </source>
</evidence>
<evidence type="ECO:0000313" key="1">
    <source>
        <dbReference type="EMBL" id="KAJ8627102.1"/>
    </source>
</evidence>
<dbReference type="Proteomes" id="UP001234297">
    <property type="component" value="Chromosome 6"/>
</dbReference>
<reference evidence="1 2" key="1">
    <citation type="journal article" date="2022" name="Hortic Res">
        <title>A haplotype resolved chromosomal level avocado genome allows analysis of novel avocado genes.</title>
        <authorList>
            <person name="Nath O."/>
            <person name="Fletcher S.J."/>
            <person name="Hayward A."/>
            <person name="Shaw L.M."/>
            <person name="Masouleh A.K."/>
            <person name="Furtado A."/>
            <person name="Henry R.J."/>
            <person name="Mitter N."/>
        </authorList>
    </citation>
    <scope>NUCLEOTIDE SEQUENCE [LARGE SCALE GENOMIC DNA]</scope>
    <source>
        <strain evidence="2">cv. Hass</strain>
    </source>
</reference>
<keyword evidence="2" id="KW-1185">Reference proteome</keyword>
<gene>
    <name evidence="1" type="ORF">MRB53_020409</name>
</gene>
<name>A0ACC2L0T9_PERAE</name>
<comment type="caution">
    <text evidence="1">The sequence shown here is derived from an EMBL/GenBank/DDBJ whole genome shotgun (WGS) entry which is preliminary data.</text>
</comment>
<dbReference type="EMBL" id="CM056814">
    <property type="protein sequence ID" value="KAJ8627102.1"/>
    <property type="molecule type" value="Genomic_DNA"/>
</dbReference>
<sequence>MTRGYPSLCMVLFLLGLAAFAEAQSASNVRATYHKYNPAQNGWDLNKVGAYCATWDANKPLAWRQKHGWTAFCGPAGPTGQASCGKCLRVTNTGTGAQTTVRIVDQCSNGGLDLEEGVFKQIDTNGKGYQQGHLIVNYAFVNC</sequence>
<proteinExistence type="predicted"/>
<protein>
    <submittedName>
        <fullName evidence="1">Uncharacterized protein</fullName>
    </submittedName>
</protein>